<comment type="caution">
    <text evidence="1">The sequence shown here is derived from an EMBL/GenBank/DDBJ whole genome shotgun (WGS) entry which is preliminary data.</text>
</comment>
<dbReference type="EMBL" id="VWXL01000048">
    <property type="protein sequence ID" value="MVB10821.1"/>
    <property type="molecule type" value="Genomic_DNA"/>
</dbReference>
<name>A0A6N8HY89_9FIRM</name>
<dbReference type="AlphaFoldDB" id="A0A6N8HY89"/>
<evidence type="ECO:0000313" key="1">
    <source>
        <dbReference type="EMBL" id="MVB10821.1"/>
    </source>
</evidence>
<accession>A0A6N8HY89</accession>
<dbReference type="RefSeq" id="WP_156990257.1">
    <property type="nucleotide sequence ID" value="NZ_VWXL01000048.1"/>
</dbReference>
<evidence type="ECO:0000313" key="2">
    <source>
        <dbReference type="Proteomes" id="UP000469440"/>
    </source>
</evidence>
<organism evidence="1 2">
    <name type="scientific">Caproicibacter fermentans</name>
    <dbReference type="NCBI Taxonomy" id="2576756"/>
    <lineage>
        <taxon>Bacteria</taxon>
        <taxon>Bacillati</taxon>
        <taxon>Bacillota</taxon>
        <taxon>Clostridia</taxon>
        <taxon>Eubacteriales</taxon>
        <taxon>Acutalibacteraceae</taxon>
        <taxon>Caproicibacter</taxon>
    </lineage>
</organism>
<keyword evidence="2" id="KW-1185">Reference proteome</keyword>
<gene>
    <name evidence="1" type="ORF">CAFE_15190</name>
</gene>
<sequence>MQTCWLNDEEQQIMNDLDGLPESEKIKSLEDSIAEEPDETGRRVLRTLISKLKGGLL</sequence>
<dbReference type="Proteomes" id="UP000469440">
    <property type="component" value="Unassembled WGS sequence"/>
</dbReference>
<proteinExistence type="predicted"/>
<protein>
    <submittedName>
        <fullName evidence="1">Uncharacterized protein</fullName>
    </submittedName>
</protein>
<reference evidence="1 2" key="1">
    <citation type="submission" date="2019-09" db="EMBL/GenBank/DDBJ databases">
        <title>Genome sequence of Clostridium sp. EA1.</title>
        <authorList>
            <person name="Poehlein A."/>
            <person name="Bengelsdorf F.R."/>
            <person name="Daniel R."/>
        </authorList>
    </citation>
    <scope>NUCLEOTIDE SEQUENCE [LARGE SCALE GENOMIC DNA]</scope>
    <source>
        <strain evidence="1 2">EA1</strain>
    </source>
</reference>